<feature type="compositionally biased region" description="Basic and acidic residues" evidence="1">
    <location>
        <begin position="25"/>
        <end position="43"/>
    </location>
</feature>
<accession>A0AAW2FNE8</accession>
<gene>
    <name evidence="2" type="ORF">PUN28_009996</name>
</gene>
<organism evidence="2 3">
    <name type="scientific">Cardiocondyla obscurior</name>
    <dbReference type="NCBI Taxonomy" id="286306"/>
    <lineage>
        <taxon>Eukaryota</taxon>
        <taxon>Metazoa</taxon>
        <taxon>Ecdysozoa</taxon>
        <taxon>Arthropoda</taxon>
        <taxon>Hexapoda</taxon>
        <taxon>Insecta</taxon>
        <taxon>Pterygota</taxon>
        <taxon>Neoptera</taxon>
        <taxon>Endopterygota</taxon>
        <taxon>Hymenoptera</taxon>
        <taxon>Apocrita</taxon>
        <taxon>Aculeata</taxon>
        <taxon>Formicoidea</taxon>
        <taxon>Formicidae</taxon>
        <taxon>Myrmicinae</taxon>
        <taxon>Cardiocondyla</taxon>
    </lineage>
</organism>
<evidence type="ECO:0000256" key="1">
    <source>
        <dbReference type="SAM" id="MobiDB-lite"/>
    </source>
</evidence>
<evidence type="ECO:0000313" key="3">
    <source>
        <dbReference type="Proteomes" id="UP001430953"/>
    </source>
</evidence>
<dbReference type="Proteomes" id="UP001430953">
    <property type="component" value="Unassembled WGS sequence"/>
</dbReference>
<feature type="compositionally biased region" description="Basic and acidic residues" evidence="1">
    <location>
        <begin position="1"/>
        <end position="14"/>
    </location>
</feature>
<protein>
    <submittedName>
        <fullName evidence="2">Uncharacterized protein</fullName>
    </submittedName>
</protein>
<comment type="caution">
    <text evidence="2">The sequence shown here is derived from an EMBL/GenBank/DDBJ whole genome shotgun (WGS) entry which is preliminary data.</text>
</comment>
<keyword evidence="3" id="KW-1185">Reference proteome</keyword>
<dbReference type="AlphaFoldDB" id="A0AAW2FNE8"/>
<proteinExistence type="predicted"/>
<feature type="region of interest" description="Disordered" evidence="1">
    <location>
        <begin position="1"/>
        <end position="68"/>
    </location>
</feature>
<evidence type="ECO:0000313" key="2">
    <source>
        <dbReference type="EMBL" id="KAL0116768.1"/>
    </source>
</evidence>
<sequence>MCDTRKRGEESERVSRKRLAARSQRGKEKERERERERRPESARARKRRRRESGTRTVPGWVFSGWMGG</sequence>
<name>A0AAW2FNE8_9HYME</name>
<dbReference type="EMBL" id="JADYXP020000009">
    <property type="protein sequence ID" value="KAL0116768.1"/>
    <property type="molecule type" value="Genomic_DNA"/>
</dbReference>
<reference evidence="2 3" key="1">
    <citation type="submission" date="2023-03" db="EMBL/GenBank/DDBJ databases">
        <title>High recombination rates correlate with genetic variation in Cardiocondyla obscurior ants.</title>
        <authorList>
            <person name="Errbii M."/>
        </authorList>
    </citation>
    <scope>NUCLEOTIDE SEQUENCE [LARGE SCALE GENOMIC DNA]</scope>
    <source>
        <strain evidence="2">Alpha-2009</strain>
        <tissue evidence="2">Whole body</tissue>
    </source>
</reference>